<evidence type="ECO:0000256" key="1">
    <source>
        <dbReference type="ARBA" id="ARBA00022723"/>
    </source>
</evidence>
<evidence type="ECO:0000256" key="5">
    <source>
        <dbReference type="PROSITE-ProRule" id="PRU00042"/>
    </source>
</evidence>
<dbReference type="InterPro" id="IPR013087">
    <property type="entry name" value="Znf_C2H2_type"/>
</dbReference>
<keyword evidence="9" id="KW-1185">Reference proteome</keyword>
<organism evidence="8 9">
    <name type="scientific">Amphibalanus amphitrite</name>
    <name type="common">Striped barnacle</name>
    <name type="synonym">Balanus amphitrite</name>
    <dbReference type="NCBI Taxonomy" id="1232801"/>
    <lineage>
        <taxon>Eukaryota</taxon>
        <taxon>Metazoa</taxon>
        <taxon>Ecdysozoa</taxon>
        <taxon>Arthropoda</taxon>
        <taxon>Crustacea</taxon>
        <taxon>Multicrustacea</taxon>
        <taxon>Cirripedia</taxon>
        <taxon>Thoracica</taxon>
        <taxon>Thoracicalcarea</taxon>
        <taxon>Balanomorpha</taxon>
        <taxon>Balanoidea</taxon>
        <taxon>Balanidae</taxon>
        <taxon>Amphibalaninae</taxon>
        <taxon>Amphibalanus</taxon>
    </lineage>
</organism>
<evidence type="ECO:0000259" key="7">
    <source>
        <dbReference type="PROSITE" id="PS50157"/>
    </source>
</evidence>
<dbReference type="GO" id="GO:0008270">
    <property type="term" value="F:zinc ion binding"/>
    <property type="evidence" value="ECO:0007669"/>
    <property type="project" value="UniProtKB-KW"/>
</dbReference>
<keyword evidence="3 5" id="KW-0863">Zinc-finger</keyword>
<accession>A0A6A4WZM3</accession>
<evidence type="ECO:0000256" key="2">
    <source>
        <dbReference type="ARBA" id="ARBA00022737"/>
    </source>
</evidence>
<keyword evidence="1" id="KW-0479">Metal-binding</keyword>
<comment type="caution">
    <text evidence="8">The sequence shown here is derived from an EMBL/GenBank/DDBJ whole genome shotgun (WGS) entry which is preliminary data.</text>
</comment>
<dbReference type="Pfam" id="PF00096">
    <property type="entry name" value="zf-C2H2"/>
    <property type="match status" value="2"/>
</dbReference>
<dbReference type="SUPFAM" id="SSF57667">
    <property type="entry name" value="beta-beta-alpha zinc fingers"/>
    <property type="match status" value="2"/>
</dbReference>
<dbReference type="AlphaFoldDB" id="A0A6A4WZM3"/>
<feature type="domain" description="C2H2-type" evidence="7">
    <location>
        <begin position="58"/>
        <end position="81"/>
    </location>
</feature>
<sequence length="148" mass="17291">MVRRKAHGSVEARQALNLRRRPRQTGKGHRPFTCPLCGGVYRHVDSFRCHLHVHAGKTQCHLCQRVFSRRTRLNAHLSSEHVYRCELCGATYRHIDSYRCHISMHAGKTRCHLCGRVFSRRAYLNQHLRAVHQVEPPDERRRGPARVL</sequence>
<evidence type="ECO:0000256" key="3">
    <source>
        <dbReference type="ARBA" id="ARBA00022771"/>
    </source>
</evidence>
<dbReference type="EMBL" id="VIIS01000126">
    <property type="protein sequence ID" value="KAF0312956.1"/>
    <property type="molecule type" value="Genomic_DNA"/>
</dbReference>
<dbReference type="PROSITE" id="PS00028">
    <property type="entry name" value="ZINC_FINGER_C2H2_1"/>
    <property type="match status" value="3"/>
</dbReference>
<dbReference type="OrthoDB" id="19132at2759"/>
<dbReference type="PANTHER" id="PTHR24379:SF121">
    <property type="entry name" value="C2H2-TYPE DOMAIN-CONTAINING PROTEIN"/>
    <property type="match status" value="1"/>
</dbReference>
<evidence type="ECO:0000256" key="6">
    <source>
        <dbReference type="SAM" id="MobiDB-lite"/>
    </source>
</evidence>
<dbReference type="Proteomes" id="UP000440578">
    <property type="component" value="Unassembled WGS sequence"/>
</dbReference>
<protein>
    <submittedName>
        <fullName evidence="8">Zinc finger protein 90</fullName>
    </submittedName>
</protein>
<name>A0A6A4WZM3_AMPAM</name>
<feature type="domain" description="C2H2-type" evidence="7">
    <location>
        <begin position="32"/>
        <end position="59"/>
    </location>
</feature>
<feature type="compositionally biased region" description="Basic residues" evidence="6">
    <location>
        <begin position="18"/>
        <end position="28"/>
    </location>
</feature>
<dbReference type="PANTHER" id="PTHR24379">
    <property type="entry name" value="KRAB AND ZINC FINGER DOMAIN-CONTAINING"/>
    <property type="match status" value="1"/>
</dbReference>
<feature type="domain" description="C2H2-type" evidence="7">
    <location>
        <begin position="83"/>
        <end position="110"/>
    </location>
</feature>
<proteinExistence type="predicted"/>
<reference evidence="8 9" key="1">
    <citation type="submission" date="2019-07" db="EMBL/GenBank/DDBJ databases">
        <title>Draft genome assembly of a fouling barnacle, Amphibalanus amphitrite (Darwin, 1854): The first reference genome for Thecostraca.</title>
        <authorList>
            <person name="Kim W."/>
        </authorList>
    </citation>
    <scope>NUCLEOTIDE SEQUENCE [LARGE SCALE GENOMIC DNA]</scope>
    <source>
        <strain evidence="8">SNU_AA5</strain>
        <tissue evidence="8">Soma without cirri and trophi</tissue>
    </source>
</reference>
<evidence type="ECO:0000256" key="4">
    <source>
        <dbReference type="ARBA" id="ARBA00022833"/>
    </source>
</evidence>
<feature type="domain" description="C2H2-type" evidence="7">
    <location>
        <begin position="109"/>
        <end position="137"/>
    </location>
</feature>
<evidence type="ECO:0000313" key="9">
    <source>
        <dbReference type="Proteomes" id="UP000440578"/>
    </source>
</evidence>
<dbReference type="InterPro" id="IPR036236">
    <property type="entry name" value="Znf_C2H2_sf"/>
</dbReference>
<gene>
    <name evidence="8" type="primary">Zfp90_1</name>
    <name evidence="8" type="ORF">FJT64_001701</name>
</gene>
<keyword evidence="2" id="KW-0677">Repeat</keyword>
<dbReference type="SMART" id="SM00355">
    <property type="entry name" value="ZnF_C2H2"/>
    <property type="match status" value="4"/>
</dbReference>
<dbReference type="Gene3D" id="3.30.160.60">
    <property type="entry name" value="Classic Zinc Finger"/>
    <property type="match status" value="2"/>
</dbReference>
<dbReference type="PROSITE" id="PS50157">
    <property type="entry name" value="ZINC_FINGER_C2H2_2"/>
    <property type="match status" value="4"/>
</dbReference>
<evidence type="ECO:0000313" key="8">
    <source>
        <dbReference type="EMBL" id="KAF0312956.1"/>
    </source>
</evidence>
<keyword evidence="4" id="KW-0862">Zinc</keyword>
<feature type="region of interest" description="Disordered" evidence="6">
    <location>
        <begin position="1"/>
        <end position="28"/>
    </location>
</feature>